<reference evidence="2" key="1">
    <citation type="submission" date="2021-01" db="EMBL/GenBank/DDBJ databases">
        <authorList>
            <person name="Corre E."/>
            <person name="Pelletier E."/>
            <person name="Niang G."/>
            <person name="Scheremetjew M."/>
            <person name="Finn R."/>
            <person name="Kale V."/>
            <person name="Holt S."/>
            <person name="Cochrane G."/>
            <person name="Meng A."/>
            <person name="Brown T."/>
            <person name="Cohen L."/>
        </authorList>
    </citation>
    <scope>NUCLEOTIDE SEQUENCE</scope>
    <source>
        <strain evidence="2">B650</strain>
    </source>
</reference>
<dbReference type="AlphaFoldDB" id="A0A7S2K1H6"/>
<organism evidence="2">
    <name type="scientific">Leptocylindrus danicus</name>
    <dbReference type="NCBI Taxonomy" id="163516"/>
    <lineage>
        <taxon>Eukaryota</taxon>
        <taxon>Sar</taxon>
        <taxon>Stramenopiles</taxon>
        <taxon>Ochrophyta</taxon>
        <taxon>Bacillariophyta</taxon>
        <taxon>Coscinodiscophyceae</taxon>
        <taxon>Chaetocerotophycidae</taxon>
        <taxon>Leptocylindrales</taxon>
        <taxon>Leptocylindraceae</taxon>
        <taxon>Leptocylindrus</taxon>
    </lineage>
</organism>
<dbReference type="PANTHER" id="PTHR13179:SF8">
    <property type="entry name" value="GATOR COMPLEX PROTEIN DEPDC5"/>
    <property type="match status" value="1"/>
</dbReference>
<evidence type="ECO:0000313" key="2">
    <source>
        <dbReference type="EMBL" id="CAD9562370.1"/>
    </source>
</evidence>
<dbReference type="EMBL" id="HBGY01005705">
    <property type="protein sequence ID" value="CAD9562370.1"/>
    <property type="molecule type" value="Transcribed_RNA"/>
</dbReference>
<sequence>MGHQIHTLSYNESTEDIEVVQYQAVETKNYLSNMQSYQYMIWVPLSESFQKDKQRFEKFKYEYRWNKLDNMLCGDPEKSMTEDSRYRRVSFGLIPDSNMSEEKETEYIHNFQLLLNYLNKQIGEDAEEQIYIKVVRTSDSKDSSELSPGRVENKRRNASQSHRSMNRMKRYTIKLSKGKEKYQWMVIVMGASFYTKRSYHISFHWLVASGSKIDAQVQMLKRRCSQYGLRLITFPQYSKSANLRLHPLISPVSVLIEETEVARKAESVLTTEFNFIDDGSLIVEASDVQLQVFEFQVDRWGRQKLTARQFVHHTGCVFVRVLEDARGAFGFFWIDNRKLTRDSELMTQTAQKLYQDFRAFVDCARAKFASGQMSL</sequence>
<accession>A0A7S2K1H6</accession>
<dbReference type="GO" id="GO:1904262">
    <property type="term" value="P:negative regulation of TORC1 signaling"/>
    <property type="evidence" value="ECO:0007669"/>
    <property type="project" value="TreeGrafter"/>
</dbReference>
<protein>
    <submittedName>
        <fullName evidence="2">Uncharacterized protein</fullName>
    </submittedName>
</protein>
<proteinExistence type="predicted"/>
<name>A0A7S2K1H6_9STRA</name>
<feature type="region of interest" description="Disordered" evidence="1">
    <location>
        <begin position="140"/>
        <end position="164"/>
    </location>
</feature>
<dbReference type="GO" id="GO:0005096">
    <property type="term" value="F:GTPase activator activity"/>
    <property type="evidence" value="ECO:0007669"/>
    <property type="project" value="InterPro"/>
</dbReference>
<evidence type="ECO:0000256" key="1">
    <source>
        <dbReference type="SAM" id="MobiDB-lite"/>
    </source>
</evidence>
<dbReference type="GO" id="GO:1990130">
    <property type="term" value="C:GATOR1 complex"/>
    <property type="evidence" value="ECO:0007669"/>
    <property type="project" value="TreeGrafter"/>
</dbReference>
<gene>
    <name evidence="2" type="ORF">LDAN0321_LOCUS3493</name>
</gene>
<dbReference type="InterPro" id="IPR027244">
    <property type="entry name" value="IML1"/>
</dbReference>
<dbReference type="PANTHER" id="PTHR13179">
    <property type="entry name" value="DEP DOMAIN CONTAINING PROTEIN 5"/>
    <property type="match status" value="1"/>
</dbReference>
<dbReference type="GO" id="GO:0010508">
    <property type="term" value="P:positive regulation of autophagy"/>
    <property type="evidence" value="ECO:0007669"/>
    <property type="project" value="TreeGrafter"/>
</dbReference>